<dbReference type="AlphaFoldDB" id="A0A2T3AKD5"/>
<feature type="compositionally biased region" description="Basic and acidic residues" evidence="8">
    <location>
        <begin position="271"/>
        <end position="283"/>
    </location>
</feature>
<dbReference type="GO" id="GO:0005762">
    <property type="term" value="C:mitochondrial large ribosomal subunit"/>
    <property type="evidence" value="ECO:0007669"/>
    <property type="project" value="TreeGrafter"/>
</dbReference>
<feature type="region of interest" description="Disordered" evidence="8">
    <location>
        <begin position="56"/>
        <end position="91"/>
    </location>
</feature>
<dbReference type="Proteomes" id="UP000241462">
    <property type="component" value="Unassembled WGS sequence"/>
</dbReference>
<feature type="region of interest" description="Disordered" evidence="8">
    <location>
        <begin position="261"/>
        <end position="305"/>
    </location>
</feature>
<dbReference type="PANTHER" id="PTHR21183:SF18">
    <property type="entry name" value="LARGE RIBOSOMAL SUBUNIT PROTEIN UL29M"/>
    <property type="match status" value="1"/>
</dbReference>
<accession>A0A2T3AKD5</accession>
<organism evidence="9 10">
    <name type="scientific">Coniella lustricola</name>
    <dbReference type="NCBI Taxonomy" id="2025994"/>
    <lineage>
        <taxon>Eukaryota</taxon>
        <taxon>Fungi</taxon>
        <taxon>Dikarya</taxon>
        <taxon>Ascomycota</taxon>
        <taxon>Pezizomycotina</taxon>
        <taxon>Sordariomycetes</taxon>
        <taxon>Sordariomycetidae</taxon>
        <taxon>Diaporthales</taxon>
        <taxon>Schizoparmaceae</taxon>
        <taxon>Coniella</taxon>
    </lineage>
</organism>
<evidence type="ECO:0000256" key="1">
    <source>
        <dbReference type="ARBA" id="ARBA00004173"/>
    </source>
</evidence>
<protein>
    <recommendedName>
        <fullName evidence="6">Large ribosomal subunit protein uL29m</fullName>
    </recommendedName>
    <alternativeName>
        <fullName evidence="7">54S ribosomal protein L4, mitochondrial</fullName>
    </alternativeName>
</protein>
<keyword evidence="4" id="KW-0496">Mitochondrion</keyword>
<evidence type="ECO:0000256" key="8">
    <source>
        <dbReference type="SAM" id="MobiDB-lite"/>
    </source>
</evidence>
<dbReference type="InterPro" id="IPR010729">
    <property type="entry name" value="Ribosomal_uL29_mit"/>
</dbReference>
<feature type="compositionally biased region" description="Basic residues" evidence="8">
    <location>
        <begin position="68"/>
        <end position="88"/>
    </location>
</feature>
<name>A0A2T3AKD5_9PEZI</name>
<evidence type="ECO:0000256" key="4">
    <source>
        <dbReference type="ARBA" id="ARBA00023128"/>
    </source>
</evidence>
<dbReference type="InterPro" id="IPR038340">
    <property type="entry name" value="MRP-L47_sf"/>
</dbReference>
<evidence type="ECO:0000313" key="10">
    <source>
        <dbReference type="Proteomes" id="UP000241462"/>
    </source>
</evidence>
<comment type="similarity">
    <text evidence="2">Belongs to the universal ribosomal protein uL29 family.</text>
</comment>
<dbReference type="InParanoid" id="A0A2T3AKD5"/>
<evidence type="ECO:0000256" key="5">
    <source>
        <dbReference type="ARBA" id="ARBA00023274"/>
    </source>
</evidence>
<proteinExistence type="inferred from homology"/>
<dbReference type="PANTHER" id="PTHR21183">
    <property type="entry name" value="RIBOSOMAL PROTEIN L47, MITOCHONDRIAL-RELATED"/>
    <property type="match status" value="1"/>
</dbReference>
<evidence type="ECO:0000313" key="9">
    <source>
        <dbReference type="EMBL" id="PSS02125.1"/>
    </source>
</evidence>
<evidence type="ECO:0000256" key="6">
    <source>
        <dbReference type="ARBA" id="ARBA00035289"/>
    </source>
</evidence>
<reference evidence="9 10" key="1">
    <citation type="journal article" date="2018" name="Mycol. Prog.">
        <title>Coniella lustricola, a new species from submerged detritus.</title>
        <authorList>
            <person name="Raudabaugh D.B."/>
            <person name="Iturriaga T."/>
            <person name="Carver A."/>
            <person name="Mondo S."/>
            <person name="Pangilinan J."/>
            <person name="Lipzen A."/>
            <person name="He G."/>
            <person name="Amirebrahimi M."/>
            <person name="Grigoriev I.V."/>
            <person name="Miller A.N."/>
        </authorList>
    </citation>
    <scope>NUCLEOTIDE SEQUENCE [LARGE SCALE GENOMIC DNA]</scope>
    <source>
        <strain evidence="9 10">B22-T-1</strain>
    </source>
</reference>
<dbReference type="STRING" id="2025994.A0A2T3AKD5"/>
<gene>
    <name evidence="9" type="ORF">BD289DRAFT_449928</name>
</gene>
<sequence>MAARPCVLRTLRTYRPNPLAPLSRPVIPLITTATSSHTRLASSNTPPFSPSEISAAATAAAKGADGKPKKKKELPVVRRRPNRDHNKQRGLSAIRRTGPREVLSVSGLPLPRPVDAKDFPAVKTDANHGLWDFFYSRDKPINTPAEEVAHGRAWNVEELRRKSWEDLHRLWWVCCKERNRIATANIERKKGGYGYGEVESRNREVEVRKTQNAIKHTLTERFYAWEDALKLAHDDPEIKFTKDGVRYIPGGEEDTFDFAEEEEVAKPASQEPKDTFMEEKKASGGEVNPSIPPSPAKTQEEAPRA</sequence>
<keyword evidence="10" id="KW-1185">Reference proteome</keyword>
<evidence type="ECO:0000256" key="7">
    <source>
        <dbReference type="ARBA" id="ARBA00035399"/>
    </source>
</evidence>
<dbReference type="GO" id="GO:0003735">
    <property type="term" value="F:structural constituent of ribosome"/>
    <property type="evidence" value="ECO:0007669"/>
    <property type="project" value="InterPro"/>
</dbReference>
<keyword evidence="5" id="KW-0687">Ribonucleoprotein</keyword>
<dbReference type="Gene3D" id="6.10.330.20">
    <property type="match status" value="1"/>
</dbReference>
<evidence type="ECO:0000256" key="3">
    <source>
        <dbReference type="ARBA" id="ARBA00022980"/>
    </source>
</evidence>
<dbReference type="Pfam" id="PF06984">
    <property type="entry name" value="MRP-L47"/>
    <property type="match status" value="1"/>
</dbReference>
<dbReference type="EMBL" id="KZ678379">
    <property type="protein sequence ID" value="PSS02125.1"/>
    <property type="molecule type" value="Genomic_DNA"/>
</dbReference>
<keyword evidence="3 9" id="KW-0689">Ribosomal protein</keyword>
<dbReference type="OrthoDB" id="270763at2759"/>
<comment type="subcellular location">
    <subcellularLocation>
        <location evidence="1">Mitochondrion</location>
    </subcellularLocation>
</comment>
<evidence type="ECO:0000256" key="2">
    <source>
        <dbReference type="ARBA" id="ARBA00009254"/>
    </source>
</evidence>
<dbReference type="GO" id="GO:0032543">
    <property type="term" value="P:mitochondrial translation"/>
    <property type="evidence" value="ECO:0007669"/>
    <property type="project" value="TreeGrafter"/>
</dbReference>